<dbReference type="EMBL" id="JBEDUW010000006">
    <property type="protein sequence ID" value="KAK9923235.1"/>
    <property type="molecule type" value="Genomic_DNA"/>
</dbReference>
<feature type="domain" description="Cystatin" evidence="4">
    <location>
        <begin position="33"/>
        <end position="117"/>
    </location>
</feature>
<evidence type="ECO:0000256" key="2">
    <source>
        <dbReference type="ARBA" id="ARBA00022704"/>
    </source>
</evidence>
<dbReference type="Pfam" id="PF16845">
    <property type="entry name" value="SQAPI"/>
    <property type="match status" value="1"/>
</dbReference>
<dbReference type="InterPro" id="IPR000010">
    <property type="entry name" value="Cystatin_dom"/>
</dbReference>
<keyword evidence="3" id="KW-0732">Signal</keyword>
<dbReference type="SUPFAM" id="SSF54403">
    <property type="entry name" value="Cystatin/monellin"/>
    <property type="match status" value="1"/>
</dbReference>
<feature type="chain" id="PRO_5043620929" description="Cystatin domain-containing protein" evidence="3">
    <location>
        <begin position="20"/>
        <end position="120"/>
    </location>
</feature>
<accession>A0AAW1WIU6</accession>
<dbReference type="Proteomes" id="UP001457282">
    <property type="component" value="Unassembled WGS sequence"/>
</dbReference>
<sequence>MLRLHYILVLLALLCPLFAADASAPAGDWKPVEDISDPLVIDIGKFAVYEYHQQHNKDLVFQNVTKASYKDVERGTLYRLVIIVKDYDSNRNPNPVYLATVFRRPFDRFKKLLSFVQISN</sequence>
<evidence type="ECO:0000256" key="3">
    <source>
        <dbReference type="SAM" id="SignalP"/>
    </source>
</evidence>
<proteinExistence type="predicted"/>
<evidence type="ECO:0000313" key="5">
    <source>
        <dbReference type="EMBL" id="KAK9923235.1"/>
    </source>
</evidence>
<protein>
    <recommendedName>
        <fullName evidence="4">Cystatin domain-containing protein</fullName>
    </recommendedName>
</protein>
<dbReference type="CDD" id="cd00042">
    <property type="entry name" value="CY"/>
    <property type="match status" value="1"/>
</dbReference>
<reference evidence="5 6" key="1">
    <citation type="journal article" date="2023" name="G3 (Bethesda)">
        <title>A chromosome-length genome assembly and annotation of blackberry (Rubus argutus, cv. 'Hillquist').</title>
        <authorList>
            <person name="Bruna T."/>
            <person name="Aryal R."/>
            <person name="Dudchenko O."/>
            <person name="Sargent D.J."/>
            <person name="Mead D."/>
            <person name="Buti M."/>
            <person name="Cavallini A."/>
            <person name="Hytonen T."/>
            <person name="Andres J."/>
            <person name="Pham M."/>
            <person name="Weisz D."/>
            <person name="Mascagni F."/>
            <person name="Usai G."/>
            <person name="Natali L."/>
            <person name="Bassil N."/>
            <person name="Fernandez G.E."/>
            <person name="Lomsadze A."/>
            <person name="Armour M."/>
            <person name="Olukolu B."/>
            <person name="Poorten T."/>
            <person name="Britton C."/>
            <person name="Davik J."/>
            <person name="Ashrafi H."/>
            <person name="Aiden E.L."/>
            <person name="Borodovsky M."/>
            <person name="Worthington M."/>
        </authorList>
    </citation>
    <scope>NUCLEOTIDE SEQUENCE [LARGE SCALE GENOMIC DNA]</scope>
    <source>
        <strain evidence="5">PI 553951</strain>
    </source>
</reference>
<evidence type="ECO:0000256" key="1">
    <source>
        <dbReference type="ARBA" id="ARBA00022690"/>
    </source>
</evidence>
<dbReference type="GO" id="GO:0004869">
    <property type="term" value="F:cysteine-type endopeptidase inhibitor activity"/>
    <property type="evidence" value="ECO:0007669"/>
    <property type="project" value="UniProtKB-KW"/>
</dbReference>
<comment type="caution">
    <text evidence="5">The sequence shown here is derived from an EMBL/GenBank/DDBJ whole genome shotgun (WGS) entry which is preliminary data.</text>
</comment>
<dbReference type="Gene3D" id="3.10.450.10">
    <property type="match status" value="1"/>
</dbReference>
<dbReference type="PANTHER" id="PTHR47364">
    <property type="entry name" value="CYSTEINE PROTEINASE INHIBITOR 5"/>
    <property type="match status" value="1"/>
</dbReference>
<keyword evidence="1" id="KW-0646">Protease inhibitor</keyword>
<keyword evidence="2" id="KW-0789">Thiol protease inhibitor</keyword>
<organism evidence="5 6">
    <name type="scientific">Rubus argutus</name>
    <name type="common">Southern blackberry</name>
    <dbReference type="NCBI Taxonomy" id="59490"/>
    <lineage>
        <taxon>Eukaryota</taxon>
        <taxon>Viridiplantae</taxon>
        <taxon>Streptophyta</taxon>
        <taxon>Embryophyta</taxon>
        <taxon>Tracheophyta</taxon>
        <taxon>Spermatophyta</taxon>
        <taxon>Magnoliopsida</taxon>
        <taxon>eudicotyledons</taxon>
        <taxon>Gunneridae</taxon>
        <taxon>Pentapetalae</taxon>
        <taxon>rosids</taxon>
        <taxon>fabids</taxon>
        <taxon>Rosales</taxon>
        <taxon>Rosaceae</taxon>
        <taxon>Rosoideae</taxon>
        <taxon>Rosoideae incertae sedis</taxon>
        <taxon>Rubus</taxon>
    </lineage>
</organism>
<evidence type="ECO:0000313" key="6">
    <source>
        <dbReference type="Proteomes" id="UP001457282"/>
    </source>
</evidence>
<dbReference type="PANTHER" id="PTHR47364:SF2">
    <property type="entry name" value="CYSTEINE PROTEINASE INHIBITOR 5"/>
    <property type="match status" value="1"/>
</dbReference>
<name>A0AAW1WIU6_RUBAR</name>
<evidence type="ECO:0000259" key="4">
    <source>
        <dbReference type="Pfam" id="PF16845"/>
    </source>
</evidence>
<dbReference type="InterPro" id="IPR046350">
    <property type="entry name" value="Cystatin_sf"/>
</dbReference>
<dbReference type="AlphaFoldDB" id="A0AAW1WIU6"/>
<gene>
    <name evidence="5" type="ORF">M0R45_031665</name>
</gene>
<feature type="signal peptide" evidence="3">
    <location>
        <begin position="1"/>
        <end position="19"/>
    </location>
</feature>
<keyword evidence="6" id="KW-1185">Reference proteome</keyword>